<feature type="compositionally biased region" description="Basic and acidic residues" evidence="1">
    <location>
        <begin position="98"/>
        <end position="108"/>
    </location>
</feature>
<dbReference type="AlphaFoldDB" id="A0A0D3EPC6"/>
<dbReference type="PANTHER" id="PTHR36332">
    <property type="entry name" value="STRESS RESPONSE PROTEIN"/>
    <property type="match status" value="1"/>
</dbReference>
<feature type="compositionally biased region" description="Basic residues" evidence="1">
    <location>
        <begin position="231"/>
        <end position="241"/>
    </location>
</feature>
<dbReference type="eggNOG" id="ENOG502RZ3C">
    <property type="taxonomic scope" value="Eukaryota"/>
</dbReference>
<organism evidence="2">
    <name type="scientific">Oryza barthii</name>
    <dbReference type="NCBI Taxonomy" id="65489"/>
    <lineage>
        <taxon>Eukaryota</taxon>
        <taxon>Viridiplantae</taxon>
        <taxon>Streptophyta</taxon>
        <taxon>Embryophyta</taxon>
        <taxon>Tracheophyta</taxon>
        <taxon>Spermatophyta</taxon>
        <taxon>Magnoliopsida</taxon>
        <taxon>Liliopsida</taxon>
        <taxon>Poales</taxon>
        <taxon>Poaceae</taxon>
        <taxon>BOP clade</taxon>
        <taxon>Oryzoideae</taxon>
        <taxon>Oryzeae</taxon>
        <taxon>Oryzinae</taxon>
        <taxon>Oryza</taxon>
    </lineage>
</organism>
<feature type="region of interest" description="Disordered" evidence="1">
    <location>
        <begin position="217"/>
        <end position="288"/>
    </location>
</feature>
<feature type="compositionally biased region" description="Basic and acidic residues" evidence="1">
    <location>
        <begin position="242"/>
        <end position="254"/>
    </location>
</feature>
<keyword evidence="3" id="KW-1185">Reference proteome</keyword>
<reference evidence="2" key="1">
    <citation type="journal article" date="2009" name="Rice">
        <title>De Novo Next Generation Sequencing of Plant Genomes.</title>
        <authorList>
            <person name="Rounsley S."/>
            <person name="Marri P.R."/>
            <person name="Yu Y."/>
            <person name="He R."/>
            <person name="Sisneros N."/>
            <person name="Goicoechea J.L."/>
            <person name="Lee S.J."/>
            <person name="Angelova A."/>
            <person name="Kudrna D."/>
            <person name="Luo M."/>
            <person name="Affourtit J."/>
            <person name="Desany B."/>
            <person name="Knight J."/>
            <person name="Niazi F."/>
            <person name="Egholm M."/>
            <person name="Wing R.A."/>
        </authorList>
    </citation>
    <scope>NUCLEOTIDE SEQUENCE [LARGE SCALE GENOMIC DNA]</scope>
    <source>
        <strain evidence="2">cv. IRGC 105608</strain>
    </source>
</reference>
<evidence type="ECO:0000313" key="3">
    <source>
        <dbReference type="Proteomes" id="UP000026960"/>
    </source>
</evidence>
<feature type="compositionally biased region" description="Low complexity" evidence="1">
    <location>
        <begin position="15"/>
        <end position="28"/>
    </location>
</feature>
<feature type="compositionally biased region" description="Acidic residues" evidence="1">
    <location>
        <begin position="60"/>
        <end position="74"/>
    </location>
</feature>
<dbReference type="HOGENOM" id="CLU_073962_0_0_1"/>
<proteinExistence type="predicted"/>
<evidence type="ECO:0000313" key="2">
    <source>
        <dbReference type="EnsemblPlants" id="OBART01G17180.1"/>
    </source>
</evidence>
<dbReference type="Gramene" id="OBART01G17180.1">
    <property type="protein sequence ID" value="OBART01G17180.1"/>
    <property type="gene ID" value="OBART01G17180"/>
</dbReference>
<feature type="compositionally biased region" description="Low complexity" evidence="1">
    <location>
        <begin position="75"/>
        <end position="88"/>
    </location>
</feature>
<dbReference type="PANTHER" id="PTHR36332:SF1">
    <property type="entry name" value="STRESS RESPONSE PROTEIN"/>
    <property type="match status" value="1"/>
</dbReference>
<evidence type="ECO:0000256" key="1">
    <source>
        <dbReference type="SAM" id="MobiDB-lite"/>
    </source>
</evidence>
<accession>A0A0D3EPC6</accession>
<name>A0A0D3EPC6_9ORYZ</name>
<feature type="compositionally biased region" description="Basic residues" evidence="1">
    <location>
        <begin position="278"/>
        <end position="287"/>
    </location>
</feature>
<protein>
    <submittedName>
        <fullName evidence="2">Uncharacterized protein</fullName>
    </submittedName>
</protein>
<dbReference type="STRING" id="65489.A0A0D3EPC6"/>
<reference evidence="2" key="2">
    <citation type="submission" date="2015-03" db="UniProtKB">
        <authorList>
            <consortium name="EnsemblPlants"/>
        </authorList>
    </citation>
    <scope>IDENTIFICATION</scope>
</reference>
<dbReference type="Proteomes" id="UP000026960">
    <property type="component" value="Chromosome 1"/>
</dbReference>
<feature type="compositionally biased region" description="Acidic residues" evidence="1">
    <location>
        <begin position="36"/>
        <end position="53"/>
    </location>
</feature>
<sequence length="326" mass="37341">MIKRRYFRQDHGDKSGSSSSSSSSSSGSDSDREPAEEAAPTEEVEEQQEEQEDEQHVGEEDSGEEQEEELEPVVEQESSGYQSEYSSGNDVDEPSADSDEHIILRHEEDPEINSSVKRASSGKADSTKDASDTDDALEVDFNNYILKCKSVYKCKLCPRIICLNEEMVRVHLKSKRHARSKKLLGEGRLKLMLNSDGELEEEQETHAERHARTVALAQQVQKSKKDSGRQRQNRRRKKRSQNHVEKKQKPLTSDKKKRKIEKKKSRFERDDTGGHNQGRLRAKRRSKSALENTKMKMIYIAYKIVSMFGEKVDTSIISRVLMSYEN</sequence>
<feature type="region of interest" description="Disordered" evidence="1">
    <location>
        <begin position="1"/>
        <end position="132"/>
    </location>
</feature>
<feature type="compositionally biased region" description="Basic residues" evidence="1">
    <location>
        <begin position="255"/>
        <end position="266"/>
    </location>
</feature>
<dbReference type="EnsemblPlants" id="OBART01G17180.1">
    <property type="protein sequence ID" value="OBART01G17180.1"/>
    <property type="gene ID" value="OBART01G17180"/>
</dbReference>
<dbReference type="PaxDb" id="65489-OBART01G17180.1"/>